<reference evidence="1" key="2">
    <citation type="submission" date="2020-07" db="EMBL/GenBank/DDBJ databases">
        <authorList>
            <consortium name="NCBI Pathogen Detection Project"/>
        </authorList>
    </citation>
    <scope>NUCLEOTIDE SEQUENCE</scope>
    <source>
        <strain evidence="1">C8</strain>
    </source>
</reference>
<evidence type="ECO:0000313" key="1">
    <source>
        <dbReference type="EMBL" id="HAT4309613.1"/>
    </source>
</evidence>
<sequence>MSKLEIKILTNADYLHFGSLKIVGFDNLTFRYDEKGRLMPDFWDDRDGYHEMREDEQFYKDIQCALIDKLISDKYDKILSKITPEPLNTKEEIEAWLNSEDW</sequence>
<gene>
    <name evidence="1" type="ORF">I9080_003483</name>
</gene>
<proteinExistence type="predicted"/>
<dbReference type="EMBL" id="DACTCB010000058">
    <property type="protein sequence ID" value="HAT4309613.1"/>
    <property type="molecule type" value="Genomic_DNA"/>
</dbReference>
<comment type="caution">
    <text evidence="1">The sequence shown here is derived from an EMBL/GenBank/DDBJ whole genome shotgun (WGS) entry which is preliminary data.</text>
</comment>
<name>A0A8H9R0M8_CLOPF</name>
<accession>A0A8H9R0M8</accession>
<dbReference type="Proteomes" id="UP000859547">
    <property type="component" value="Unassembled WGS sequence"/>
</dbReference>
<dbReference type="AlphaFoldDB" id="A0A8H9R0M8"/>
<organism evidence="1 2">
    <name type="scientific">Clostridium perfringens</name>
    <dbReference type="NCBI Taxonomy" id="1502"/>
    <lineage>
        <taxon>Bacteria</taxon>
        <taxon>Bacillati</taxon>
        <taxon>Bacillota</taxon>
        <taxon>Clostridia</taxon>
        <taxon>Eubacteriales</taxon>
        <taxon>Clostridiaceae</taxon>
        <taxon>Clostridium</taxon>
    </lineage>
</organism>
<reference evidence="1" key="1">
    <citation type="journal article" date="2018" name="Genome Biol.">
        <title>SKESA: strategic k-mer extension for scrupulous assemblies.</title>
        <authorList>
            <person name="Souvorov A."/>
            <person name="Agarwala R."/>
            <person name="Lipman D.J."/>
        </authorList>
    </citation>
    <scope>NUCLEOTIDE SEQUENCE</scope>
    <source>
        <strain evidence="1">C8</strain>
    </source>
</reference>
<protein>
    <submittedName>
        <fullName evidence="1">Uncharacterized protein</fullName>
    </submittedName>
</protein>
<evidence type="ECO:0000313" key="2">
    <source>
        <dbReference type="Proteomes" id="UP000859547"/>
    </source>
</evidence>